<name>A0A8S5MEJ5_9CAUD</name>
<sequence>MAKVKPLFMPRIYFSEEMSNNRMKQNFMK</sequence>
<proteinExistence type="predicted"/>
<evidence type="ECO:0000313" key="1">
    <source>
        <dbReference type="EMBL" id="DAD80503.1"/>
    </source>
</evidence>
<reference evidence="1" key="1">
    <citation type="journal article" date="2021" name="Proc. Natl. Acad. Sci. U.S.A.">
        <title>A Catalog of Tens of Thousands of Viruses from Human Metagenomes Reveals Hidden Associations with Chronic Diseases.</title>
        <authorList>
            <person name="Tisza M.J."/>
            <person name="Buck C.B."/>
        </authorList>
    </citation>
    <scope>NUCLEOTIDE SEQUENCE</scope>
    <source>
        <strain evidence="1">CtYh54</strain>
    </source>
</reference>
<protein>
    <submittedName>
        <fullName evidence="1">Uncharacterized protein</fullName>
    </submittedName>
</protein>
<accession>A0A8S5MEJ5</accession>
<dbReference type="EMBL" id="BK014884">
    <property type="protein sequence ID" value="DAD80503.1"/>
    <property type="molecule type" value="Genomic_DNA"/>
</dbReference>
<organism evidence="1">
    <name type="scientific">Siphoviridae sp. ctYh54</name>
    <dbReference type="NCBI Taxonomy" id="2826379"/>
    <lineage>
        <taxon>Viruses</taxon>
        <taxon>Duplodnaviria</taxon>
        <taxon>Heunggongvirae</taxon>
        <taxon>Uroviricota</taxon>
        <taxon>Caudoviricetes</taxon>
    </lineage>
</organism>